<proteinExistence type="predicted"/>
<feature type="compositionally biased region" description="Low complexity" evidence="1">
    <location>
        <begin position="10"/>
        <end position="23"/>
    </location>
</feature>
<feature type="compositionally biased region" description="Basic residues" evidence="1">
    <location>
        <begin position="457"/>
        <end position="467"/>
    </location>
</feature>
<dbReference type="AlphaFoldDB" id="A0A166EVI6"/>
<reference evidence="2 3" key="1">
    <citation type="journal article" date="2016" name="Mol. Biol. Evol.">
        <title>Comparative Genomics of Early-Diverging Mushroom-Forming Fungi Provides Insights into the Origins of Lignocellulose Decay Capabilities.</title>
        <authorList>
            <person name="Nagy L.G."/>
            <person name="Riley R."/>
            <person name="Tritt A."/>
            <person name="Adam C."/>
            <person name="Daum C."/>
            <person name="Floudas D."/>
            <person name="Sun H."/>
            <person name="Yadav J.S."/>
            <person name="Pangilinan J."/>
            <person name="Larsson K.H."/>
            <person name="Matsuura K."/>
            <person name="Barry K."/>
            <person name="Labutti K."/>
            <person name="Kuo R."/>
            <person name="Ohm R.A."/>
            <person name="Bhattacharya S.S."/>
            <person name="Shirouzu T."/>
            <person name="Yoshinaga Y."/>
            <person name="Martin F.M."/>
            <person name="Grigoriev I.V."/>
            <person name="Hibbett D.S."/>
        </authorList>
    </citation>
    <scope>NUCLEOTIDE SEQUENCE [LARGE SCALE GENOMIC DNA]</scope>
    <source>
        <strain evidence="2 3">CBS 109695</strain>
    </source>
</reference>
<gene>
    <name evidence="2" type="ORF">FIBSPDRAFT_958184</name>
</gene>
<accession>A0A166EVI6</accession>
<evidence type="ECO:0000256" key="1">
    <source>
        <dbReference type="SAM" id="MobiDB-lite"/>
    </source>
</evidence>
<name>A0A166EVI6_9AGAM</name>
<sequence>MSATALPTISGSSAAAAAPGSSARPNVPPIDRTTHAKRNPTFQVQGVRQKGRKISSAEKANRVIQQAERHTATKLLDDDLNVLLEEHESKLTQLAEKHNIKNAKIVQLATMATHYKKARAPTLYNTYIHHLAEVTNAELPEGRRKTLNEIKQTVKCGWKSALSKERRKELIDVLLAHRELKRTGIRAYNTAATQDIIATTNSISLELDALYECTNFSVLWLGARGNVNDKAVPSYHGAGDTELFFRECFNATNKEAGLKMEQWLCNRDSSLLDRDTVSKIRADCVAYIKAGLHMFYTHIPHPFILTIFHIPGTITNKKDIEMQYSRYHTHIVNTHHIKLINHPFDLKNPGEITNATDLHTLRSAFISKECKWVRLSDDEVHEHMKQVEVGRIAEGRAVKTRAKRSDMGKSHQKRARDEDEDAAPKKRPKSSTSKTSKDTSKTKPNKKAAKSKVAPKTSKKGKGKARSKSVIDSEDDRARDDEGNEDGDDSEDSDDSDGGH</sequence>
<feature type="region of interest" description="Disordered" evidence="1">
    <location>
        <begin position="1"/>
        <end position="56"/>
    </location>
</feature>
<evidence type="ECO:0000313" key="3">
    <source>
        <dbReference type="Proteomes" id="UP000076532"/>
    </source>
</evidence>
<dbReference type="Proteomes" id="UP000076532">
    <property type="component" value="Unassembled WGS sequence"/>
</dbReference>
<evidence type="ECO:0000313" key="2">
    <source>
        <dbReference type="EMBL" id="KZP16152.1"/>
    </source>
</evidence>
<feature type="region of interest" description="Disordered" evidence="1">
    <location>
        <begin position="395"/>
        <end position="500"/>
    </location>
</feature>
<feature type="compositionally biased region" description="Basic and acidic residues" evidence="1">
    <location>
        <begin position="395"/>
        <end position="409"/>
    </location>
</feature>
<organism evidence="2 3">
    <name type="scientific">Athelia psychrophila</name>
    <dbReference type="NCBI Taxonomy" id="1759441"/>
    <lineage>
        <taxon>Eukaryota</taxon>
        <taxon>Fungi</taxon>
        <taxon>Dikarya</taxon>
        <taxon>Basidiomycota</taxon>
        <taxon>Agaricomycotina</taxon>
        <taxon>Agaricomycetes</taxon>
        <taxon>Agaricomycetidae</taxon>
        <taxon>Atheliales</taxon>
        <taxon>Atheliaceae</taxon>
        <taxon>Athelia</taxon>
    </lineage>
</organism>
<keyword evidence="3" id="KW-1185">Reference proteome</keyword>
<dbReference type="EMBL" id="KV417596">
    <property type="protein sequence ID" value="KZP16152.1"/>
    <property type="molecule type" value="Genomic_DNA"/>
</dbReference>
<protein>
    <submittedName>
        <fullName evidence="2">Uncharacterized protein</fullName>
    </submittedName>
</protein>
<feature type="compositionally biased region" description="Acidic residues" evidence="1">
    <location>
        <begin position="482"/>
        <end position="500"/>
    </location>
</feature>
<dbReference type="OrthoDB" id="3223825at2759"/>